<dbReference type="InterPro" id="IPR035363">
    <property type="entry name" value="LBP_M"/>
</dbReference>
<feature type="domain" description="Lacto-N-biose phosphorylase-like N-terminal TIM barrel" evidence="1">
    <location>
        <begin position="5"/>
        <end position="438"/>
    </location>
</feature>
<dbReference type="AlphaFoldDB" id="A0A3P1SCT9"/>
<dbReference type="GO" id="GO:0004645">
    <property type="term" value="F:1,4-alpha-oligoglucan phosphorylase activity"/>
    <property type="evidence" value="ECO:0007669"/>
    <property type="project" value="InterPro"/>
</dbReference>
<organism evidence="3 4">
    <name type="scientific">Schaalia canis</name>
    <dbReference type="NCBI Taxonomy" id="100469"/>
    <lineage>
        <taxon>Bacteria</taxon>
        <taxon>Bacillati</taxon>
        <taxon>Actinomycetota</taxon>
        <taxon>Actinomycetes</taxon>
        <taxon>Actinomycetales</taxon>
        <taxon>Actinomycetaceae</taxon>
        <taxon>Schaalia</taxon>
    </lineage>
</organism>
<dbReference type="InterPro" id="IPR029062">
    <property type="entry name" value="Class_I_gatase-like"/>
</dbReference>
<dbReference type="RefSeq" id="WP_124871034.1">
    <property type="nucleotide sequence ID" value="NZ_RQZF01000008.1"/>
</dbReference>
<protein>
    <submittedName>
        <fullName evidence="3">1,3-beta-galactosyl-N-acetylhexosamine phosphorylase</fullName>
        <ecNumber evidence="3">2.4.1.211</ecNumber>
    </submittedName>
</protein>
<dbReference type="Gene3D" id="3.20.20.80">
    <property type="entry name" value="Glycosidases"/>
    <property type="match status" value="1"/>
</dbReference>
<evidence type="ECO:0000259" key="2">
    <source>
        <dbReference type="Pfam" id="PF17385"/>
    </source>
</evidence>
<proteinExistence type="predicted"/>
<dbReference type="EC" id="2.4.1.211" evidence="3"/>
<name>A0A3P1SCT9_9ACTO</name>
<accession>A0A3P1SCT9</accession>
<dbReference type="InterPro" id="IPR013783">
    <property type="entry name" value="Ig-like_fold"/>
</dbReference>
<keyword evidence="3" id="KW-0328">Glycosyltransferase</keyword>
<dbReference type="Pfam" id="PF17385">
    <property type="entry name" value="LBP_M"/>
    <property type="match status" value="1"/>
</dbReference>
<dbReference type="Gene3D" id="2.60.40.10">
    <property type="entry name" value="Immunoglobulins"/>
    <property type="match status" value="1"/>
</dbReference>
<feature type="domain" description="Lacto-N-biose phosphorylase central" evidence="2">
    <location>
        <begin position="443"/>
        <end position="663"/>
    </location>
</feature>
<keyword evidence="4" id="KW-1185">Reference proteome</keyword>
<sequence>MTTHGRVTLPIEVGIDEDVKKLMQQLGADAVRNSDGTHLPDLVHELAAKVYSTYFPARGDQEWALDNPDTTIHQYLQSPRTPALGGDLVIDIMEGYLTEQFAPNTQVDLARYWQVIDRTTGRTLAREEWELIDDSHVRILAPELGHLYTVNFLARQIWDSTQMYNYITNNWDDDPTRHQERPYDVRLPKVWERVRSELDRWLAEHDEIDVVRFTTFFYHFTLVFNNQRKEKYVDWFGYSASVSVEAMEAFYAEYGYRLTPEDFVDEGYYNCSFRVPTKAFRDWMDFQNRFVTSRVRELTDAVHAAGKEAMMFLGDNWIGTEPYGERFAETGLDAVVGSVGNAATCRMISDIPHVRYTEGRFLPYFFPDVFNPEGDPVGEANTSWMAARRAIVRSPLDRIGYGGYLSLAIQFPEFVERITQICQEFRDIYEAAAGERPLAAPVRVGVLNAWGKVRSWQTHMVAHALPFEQTEAYVGVLEALAGLPFDVEFMSFDDIRAGVPEGIDVLVNVGEAGTAFSGGAHWADVELQSVVRRFVADGGGIIGVGEPCAYIANGAVNQLSDVFGVDQEQSFSLSTDRYPTRAEEHFIMQGEGGAALRLNAAGGSRFWVPVTSSVEVVASEGTSVHAAVNAYGQGRSVYLAGLPFSQENARILARAIYWAARAEDSYEASIHAEDQRVDVASYADGAVFVYNSSMETVSTVLHGVPQEKAAVTLEPLGSLWLRP</sequence>
<dbReference type="EMBL" id="RQZF01000008">
    <property type="protein sequence ID" value="RRC94948.1"/>
    <property type="molecule type" value="Genomic_DNA"/>
</dbReference>
<dbReference type="SUPFAM" id="SSF52317">
    <property type="entry name" value="Class I glutamine amidotransferase-like"/>
    <property type="match status" value="1"/>
</dbReference>
<dbReference type="InterPro" id="IPR035080">
    <property type="entry name" value="Lact_bio_phlase-like_N"/>
</dbReference>
<comment type="caution">
    <text evidence="3">The sequence shown here is derived from an EMBL/GenBank/DDBJ whole genome shotgun (WGS) entry which is preliminary data.</text>
</comment>
<dbReference type="GO" id="GO:0005975">
    <property type="term" value="P:carbohydrate metabolic process"/>
    <property type="evidence" value="ECO:0007669"/>
    <property type="project" value="UniProtKB-ARBA"/>
</dbReference>
<dbReference type="Pfam" id="PF09508">
    <property type="entry name" value="Lact_bio_phlase"/>
    <property type="match status" value="1"/>
</dbReference>
<dbReference type="Gene3D" id="3.40.50.880">
    <property type="match status" value="1"/>
</dbReference>
<dbReference type="InterPro" id="IPR012711">
    <property type="entry name" value="Lacto-N-biose_phosphorylase"/>
</dbReference>
<evidence type="ECO:0000313" key="4">
    <source>
        <dbReference type="Proteomes" id="UP000280444"/>
    </source>
</evidence>
<dbReference type="NCBIfam" id="TIGR02336">
    <property type="entry name" value="1,3-beta-galactosyl-N-acetylhexosamine phosphorylase"/>
    <property type="match status" value="1"/>
</dbReference>
<evidence type="ECO:0000313" key="3">
    <source>
        <dbReference type="EMBL" id="RRC94948.1"/>
    </source>
</evidence>
<dbReference type="OrthoDB" id="5834503at2"/>
<gene>
    <name evidence="3" type="primary">gnpA</name>
    <name evidence="3" type="ORF">EII11_07625</name>
</gene>
<reference evidence="3 4" key="1">
    <citation type="submission" date="2018-11" db="EMBL/GenBank/DDBJ databases">
        <title>Genomes From Bacteria Associated with the Canine Oral Cavity: a Test Case for Automated Genome-Based Taxonomic Assignment.</title>
        <authorList>
            <person name="Coil D.A."/>
            <person name="Jospin G."/>
            <person name="Darling A.E."/>
            <person name="Wallis C."/>
            <person name="Davis I.J."/>
            <person name="Harris S."/>
            <person name="Eisen J.A."/>
            <person name="Holcombe L.J."/>
            <person name="O'Flynn C."/>
        </authorList>
    </citation>
    <scope>NUCLEOTIDE SEQUENCE [LARGE SCALE GENOMIC DNA]</scope>
    <source>
        <strain evidence="3 4">OH770</strain>
    </source>
</reference>
<dbReference type="GO" id="GO:0050500">
    <property type="term" value="F:1,3-beta-galactosyl-N-acetylhexosamine phosphorylase activity"/>
    <property type="evidence" value="ECO:0007669"/>
    <property type="project" value="UniProtKB-EC"/>
</dbReference>
<dbReference type="Proteomes" id="UP000280444">
    <property type="component" value="Unassembled WGS sequence"/>
</dbReference>
<keyword evidence="3" id="KW-0808">Transferase</keyword>
<evidence type="ECO:0000259" key="1">
    <source>
        <dbReference type="Pfam" id="PF09508"/>
    </source>
</evidence>